<keyword evidence="2" id="KW-0418">Kinase</keyword>
<dbReference type="Gene3D" id="1.10.510.10">
    <property type="entry name" value="Transferase(Phosphotransferase) domain 1"/>
    <property type="match status" value="1"/>
</dbReference>
<dbReference type="InterPro" id="IPR000719">
    <property type="entry name" value="Prot_kinase_dom"/>
</dbReference>
<evidence type="ECO:0000313" key="2">
    <source>
        <dbReference type="EMBL" id="MCE5171972.1"/>
    </source>
</evidence>
<comment type="caution">
    <text evidence="2">The sequence shown here is derived from an EMBL/GenBank/DDBJ whole genome shotgun (WGS) entry which is preliminary data.</text>
</comment>
<dbReference type="InterPro" id="IPR011009">
    <property type="entry name" value="Kinase-like_dom_sf"/>
</dbReference>
<reference evidence="2 3" key="1">
    <citation type="submission" date="2021-11" db="EMBL/GenBank/DDBJ databases">
        <title>Draft genome sequence of Paenibacillus profundus YoMME, a new Gram-positive bacteria with exoelectrogenic properties.</title>
        <authorList>
            <person name="Hubenova Y."/>
            <person name="Hubenova E."/>
            <person name="Manasiev Y."/>
            <person name="Peykov S."/>
            <person name="Mitov M."/>
        </authorList>
    </citation>
    <scope>NUCLEOTIDE SEQUENCE [LARGE SCALE GENOMIC DNA]</scope>
    <source>
        <strain evidence="2 3">YoMME</strain>
    </source>
</reference>
<dbReference type="PANTHER" id="PTHR37171">
    <property type="entry name" value="SERINE/THREONINE-PROTEIN KINASE YRZF-RELATED"/>
    <property type="match status" value="1"/>
</dbReference>
<dbReference type="PROSITE" id="PS50011">
    <property type="entry name" value="PROTEIN_KINASE_DOM"/>
    <property type="match status" value="1"/>
</dbReference>
<gene>
    <name evidence="2" type="ORF">LQV63_22070</name>
</gene>
<dbReference type="EMBL" id="JAJNBZ010000022">
    <property type="protein sequence ID" value="MCE5171972.1"/>
    <property type="molecule type" value="Genomic_DNA"/>
</dbReference>
<keyword evidence="3" id="KW-1185">Reference proteome</keyword>
<name>A0ABS8YL91_9BACL</name>
<dbReference type="PANTHER" id="PTHR37171:SF1">
    <property type="entry name" value="SERINE_THREONINE-PROTEIN KINASE YRZF-RELATED"/>
    <property type="match status" value="1"/>
</dbReference>
<evidence type="ECO:0000313" key="3">
    <source>
        <dbReference type="Proteomes" id="UP001199916"/>
    </source>
</evidence>
<keyword evidence="2" id="KW-0723">Serine/threonine-protein kinase</keyword>
<proteinExistence type="predicted"/>
<dbReference type="InterPro" id="IPR052396">
    <property type="entry name" value="Meiotic_Drive_Suppr_Kinase"/>
</dbReference>
<protein>
    <submittedName>
        <fullName evidence="2">Serine/threonine protein kinase</fullName>
    </submittedName>
</protein>
<dbReference type="GO" id="GO:0004674">
    <property type="term" value="F:protein serine/threonine kinase activity"/>
    <property type="evidence" value="ECO:0007669"/>
    <property type="project" value="UniProtKB-KW"/>
</dbReference>
<accession>A0ABS8YL91</accession>
<dbReference type="Proteomes" id="UP001199916">
    <property type="component" value="Unassembled WGS sequence"/>
</dbReference>
<organism evidence="2 3">
    <name type="scientific">Paenibacillus profundus</name>
    <dbReference type="NCBI Taxonomy" id="1173085"/>
    <lineage>
        <taxon>Bacteria</taxon>
        <taxon>Bacillati</taxon>
        <taxon>Bacillota</taxon>
        <taxon>Bacilli</taxon>
        <taxon>Bacillales</taxon>
        <taxon>Paenibacillaceae</taxon>
        <taxon>Paenibacillus</taxon>
    </lineage>
</organism>
<keyword evidence="2" id="KW-0808">Transferase</keyword>
<sequence>MKSSRIEAFKTQVELTLLLELDIRSHNENDPVEVKAVPDNWTVMGNGNYAVVFAHADFPNLVVKVYAQGRPGLQDEAEVYRRLGRHPSFSECYYVGEAYLIMKRMPGYTLYDCLLTGIPIPPSVIRDVDEALAYAMKKGMSPRDIHGKNVMNDNGKGYVVDVSDFLLRGSDGIWEDFKRAYHWLYKPVLMRWTLPLPARLLEWCRKGYRFYRRSRKK</sequence>
<dbReference type="SUPFAM" id="SSF56112">
    <property type="entry name" value="Protein kinase-like (PK-like)"/>
    <property type="match status" value="1"/>
</dbReference>
<dbReference type="RefSeq" id="WP_233698289.1">
    <property type="nucleotide sequence ID" value="NZ_JAJNBZ010000022.1"/>
</dbReference>
<evidence type="ECO:0000259" key="1">
    <source>
        <dbReference type="PROSITE" id="PS50011"/>
    </source>
</evidence>
<feature type="domain" description="Protein kinase" evidence="1">
    <location>
        <begin position="38"/>
        <end position="217"/>
    </location>
</feature>